<evidence type="ECO:0000313" key="1">
    <source>
        <dbReference type="EMBL" id="BCJ94050.1"/>
    </source>
</evidence>
<dbReference type="SMART" id="SM00729">
    <property type="entry name" value="Elp3"/>
    <property type="match status" value="1"/>
</dbReference>
<dbReference type="RefSeq" id="WP_184094375.1">
    <property type="nucleotide sequence ID" value="NZ_AP023367.1"/>
</dbReference>
<dbReference type="EMBL" id="AP023367">
    <property type="protein sequence ID" value="BCJ94050.1"/>
    <property type="molecule type" value="Genomic_DNA"/>
</dbReference>
<proteinExistence type="predicted"/>
<gene>
    <name evidence="1" type="ORF">acsn021_16190</name>
</gene>
<dbReference type="Proteomes" id="UP000515561">
    <property type="component" value="Chromosome"/>
</dbReference>
<dbReference type="GO" id="GO:0003824">
    <property type="term" value="F:catalytic activity"/>
    <property type="evidence" value="ECO:0007669"/>
    <property type="project" value="InterPro"/>
</dbReference>
<sequence>MERYNIITSKKPREIVLLKSFPCIWGKCTFCDYTEDNSINKEELLQINHEILTKVTGETGVLEIINSGSCFELPIETLEEIRCIIIQKQVKQLLFESHWVYRHKLQEMRDFMGIPILFKIGVETFHNEFRQNYLKKNADFKTPEEVRNYFDSPCLLVGIKGQTKEMVEEDIRHLKRYFDHGTINVFTNNSTPVKKDEALIEWFIKKYKYLEHDSAIEILYENTDFGVGT</sequence>
<dbReference type="KEGG" id="acel:acsn021_16190"/>
<accession>A0A6S6R3V1</accession>
<protein>
    <submittedName>
        <fullName evidence="1">Radical SAM protein</fullName>
    </submittedName>
</protein>
<dbReference type="GO" id="GO:0051536">
    <property type="term" value="F:iron-sulfur cluster binding"/>
    <property type="evidence" value="ECO:0007669"/>
    <property type="project" value="InterPro"/>
</dbReference>
<dbReference type="AlphaFoldDB" id="A0A6S6R3V1"/>
<name>A0A6S6R3V1_9FIRM</name>
<organism evidence="1 2">
    <name type="scientific">Anaerocolumna cellulosilytica</name>
    <dbReference type="NCBI Taxonomy" id="433286"/>
    <lineage>
        <taxon>Bacteria</taxon>
        <taxon>Bacillati</taxon>
        <taxon>Bacillota</taxon>
        <taxon>Clostridia</taxon>
        <taxon>Lachnospirales</taxon>
        <taxon>Lachnospiraceae</taxon>
        <taxon>Anaerocolumna</taxon>
    </lineage>
</organism>
<reference evidence="1 2" key="1">
    <citation type="journal article" date="2016" name="Int. J. Syst. Evol. Microbiol.">
        <title>Descriptions of Anaerotaenia torta gen. nov., sp. nov. and Anaerocolumna cellulosilytica gen. nov., sp. nov. isolated from a methanogenic reactor of cattle waste.</title>
        <authorList>
            <person name="Uek A."/>
            <person name="Ohtaki Y."/>
            <person name="Kaku N."/>
            <person name="Ueki K."/>
        </authorList>
    </citation>
    <scope>NUCLEOTIDE SEQUENCE [LARGE SCALE GENOMIC DNA]</scope>
    <source>
        <strain evidence="1 2">SN021</strain>
    </source>
</reference>
<keyword evidence="2" id="KW-1185">Reference proteome</keyword>
<dbReference type="InterPro" id="IPR006638">
    <property type="entry name" value="Elp3/MiaA/NifB-like_rSAM"/>
</dbReference>
<evidence type="ECO:0000313" key="2">
    <source>
        <dbReference type="Proteomes" id="UP000515561"/>
    </source>
</evidence>